<keyword evidence="2" id="KW-1185">Reference proteome</keyword>
<accession>A0A9X1U1N2</accession>
<protein>
    <submittedName>
        <fullName evidence="1">Peptidoglycan-binding protein LysM</fullName>
    </submittedName>
</protein>
<comment type="caution">
    <text evidence="1">The sequence shown here is derived from an EMBL/GenBank/DDBJ whole genome shotgun (WGS) entry which is preliminary data.</text>
</comment>
<dbReference type="EMBL" id="JAIRBA010000028">
    <property type="protein sequence ID" value="MCG2419899.1"/>
    <property type="molecule type" value="Genomic_DNA"/>
</dbReference>
<sequence>MKTYVLPYLNKKGRTISALVFIFFLFGINSIWSQEATTTINLTLADVLSIEPGSVANGGTVDFQYDNVSDYNSEKTTTVPNSLIITFSKPFDLKVKANGENFENGSNVIPVDVLTIRRNESSQLTGVSAPVVLSTQDQVLITGADRGSKLNLDLDYIIPQARSSSTDILGKPAGIYTQKVTYTLTAI</sequence>
<dbReference type="Proteomes" id="UP001139461">
    <property type="component" value="Unassembled WGS sequence"/>
</dbReference>
<organism evidence="1 2">
    <name type="scientific">Aequorivita vitellina</name>
    <dbReference type="NCBI Taxonomy" id="2874475"/>
    <lineage>
        <taxon>Bacteria</taxon>
        <taxon>Pseudomonadati</taxon>
        <taxon>Bacteroidota</taxon>
        <taxon>Flavobacteriia</taxon>
        <taxon>Flavobacteriales</taxon>
        <taxon>Flavobacteriaceae</taxon>
        <taxon>Aequorivita</taxon>
    </lineage>
</organism>
<name>A0A9X1U1N2_9FLAO</name>
<reference evidence="1" key="1">
    <citation type="submission" date="2021-09" db="EMBL/GenBank/DDBJ databases">
        <title>Genome of Aequorivita sp. strain F47161.</title>
        <authorList>
            <person name="Wang Y."/>
        </authorList>
    </citation>
    <scope>NUCLEOTIDE SEQUENCE</scope>
    <source>
        <strain evidence="1">F47161</strain>
    </source>
</reference>
<evidence type="ECO:0000313" key="1">
    <source>
        <dbReference type="EMBL" id="MCG2419899.1"/>
    </source>
</evidence>
<proteinExistence type="predicted"/>
<dbReference type="AlphaFoldDB" id="A0A9X1U1N2"/>
<evidence type="ECO:0000313" key="2">
    <source>
        <dbReference type="Proteomes" id="UP001139461"/>
    </source>
</evidence>
<dbReference type="RefSeq" id="WP_237603684.1">
    <property type="nucleotide sequence ID" value="NZ_JAIRBA010000028.1"/>
</dbReference>
<gene>
    <name evidence="1" type="ORF">K8089_12785</name>
</gene>